<dbReference type="AlphaFoldDB" id="A0A0V0RTK6"/>
<organism evidence="1 2">
    <name type="scientific">Trichinella nelsoni</name>
    <dbReference type="NCBI Taxonomy" id="6336"/>
    <lineage>
        <taxon>Eukaryota</taxon>
        <taxon>Metazoa</taxon>
        <taxon>Ecdysozoa</taxon>
        <taxon>Nematoda</taxon>
        <taxon>Enoplea</taxon>
        <taxon>Dorylaimia</taxon>
        <taxon>Trichinellida</taxon>
        <taxon>Trichinellidae</taxon>
        <taxon>Trichinella</taxon>
    </lineage>
</organism>
<evidence type="ECO:0000313" key="2">
    <source>
        <dbReference type="Proteomes" id="UP000054630"/>
    </source>
</evidence>
<name>A0A0V0RTK6_9BILA</name>
<accession>A0A0V0RTK6</accession>
<proteinExistence type="predicted"/>
<dbReference type="OrthoDB" id="5917104at2759"/>
<dbReference type="EMBL" id="JYDL01000082">
    <property type="protein sequence ID" value="KRX17814.1"/>
    <property type="molecule type" value="Genomic_DNA"/>
</dbReference>
<evidence type="ECO:0000313" key="1">
    <source>
        <dbReference type="EMBL" id="KRX17814.1"/>
    </source>
</evidence>
<keyword evidence="2" id="KW-1185">Reference proteome</keyword>
<gene>
    <name evidence="1" type="ORF">T07_7568</name>
</gene>
<dbReference type="Proteomes" id="UP000054630">
    <property type="component" value="Unassembled WGS sequence"/>
</dbReference>
<protein>
    <submittedName>
        <fullName evidence="1">Uncharacterized protein</fullName>
    </submittedName>
</protein>
<comment type="caution">
    <text evidence="1">The sequence shown here is derived from an EMBL/GenBank/DDBJ whole genome shotgun (WGS) entry which is preliminary data.</text>
</comment>
<reference evidence="1 2" key="1">
    <citation type="submission" date="2015-01" db="EMBL/GenBank/DDBJ databases">
        <title>Evolution of Trichinella species and genotypes.</title>
        <authorList>
            <person name="Korhonen P.K."/>
            <person name="Edoardo P."/>
            <person name="Giuseppe L.R."/>
            <person name="Gasser R.B."/>
        </authorList>
    </citation>
    <scope>NUCLEOTIDE SEQUENCE [LARGE SCALE GENOMIC DNA]</scope>
    <source>
        <strain evidence="1">ISS37</strain>
    </source>
</reference>
<sequence length="304" mass="36045">MELPKHCFCDIRWFLKKMSCKTVHKGDDNSSDKKFHTLWRHEKVRIEVLAPLTAGRQDLFDRGIVLETVGEGPSRCSICNFTTTIQNMNDLCDNFDANLPRVQKLRLSVCNLFRWCVSLKSFQMRHGYSKMSHQIASELLEEQSNARNALYRRHKHEMVMLFRIKEMDTVTLYSGTKTMLDIKKRMQKHLFPYIETQIINDCGIIKWTKSDVKDIFNSCMGFVIKESILSFQQRKSELSERQKKEAAELYDVQMEQWLKLEFRRKKNKPTMIPEIDLEKDVSLWNNSMLSTLNNLQKKQKKRYN</sequence>